<dbReference type="EMBL" id="POUA01000592">
    <property type="protein sequence ID" value="PZG20866.1"/>
    <property type="molecule type" value="Genomic_DNA"/>
</dbReference>
<comment type="caution">
    <text evidence="2">The sequence shown here is derived from an EMBL/GenBank/DDBJ whole genome shotgun (WGS) entry which is preliminary data.</text>
</comment>
<name>A0A2W2E9B3_9ACTN</name>
<dbReference type="Proteomes" id="UP000248544">
    <property type="component" value="Unassembled WGS sequence"/>
</dbReference>
<evidence type="ECO:0000313" key="2">
    <source>
        <dbReference type="EMBL" id="PZG20866.1"/>
    </source>
</evidence>
<reference evidence="2 3" key="1">
    <citation type="submission" date="2018-01" db="EMBL/GenBank/DDBJ databases">
        <title>Draft genome sequence of Sphaerisporangium sp. 7K107.</title>
        <authorList>
            <person name="Sahin N."/>
            <person name="Saygin H."/>
            <person name="Ay H."/>
        </authorList>
    </citation>
    <scope>NUCLEOTIDE SEQUENCE [LARGE SCALE GENOMIC DNA]</scope>
    <source>
        <strain evidence="2 3">7K107</strain>
    </source>
</reference>
<keyword evidence="1" id="KW-0732">Signal</keyword>
<gene>
    <name evidence="2" type="ORF">C1I98_37360</name>
</gene>
<dbReference type="AlphaFoldDB" id="A0A2W2E9B3"/>
<keyword evidence="3" id="KW-1185">Reference proteome</keyword>
<organism evidence="2 3">
    <name type="scientific">Spongiactinospora gelatinilytica</name>
    <dbReference type="NCBI Taxonomy" id="2666298"/>
    <lineage>
        <taxon>Bacteria</taxon>
        <taxon>Bacillati</taxon>
        <taxon>Actinomycetota</taxon>
        <taxon>Actinomycetes</taxon>
        <taxon>Streptosporangiales</taxon>
        <taxon>Streptosporangiaceae</taxon>
        <taxon>Spongiactinospora</taxon>
    </lineage>
</organism>
<accession>A0A2W2E9B3</accession>
<evidence type="ECO:0000313" key="3">
    <source>
        <dbReference type="Proteomes" id="UP000248544"/>
    </source>
</evidence>
<feature type="signal peptide" evidence="1">
    <location>
        <begin position="1"/>
        <end position="31"/>
    </location>
</feature>
<proteinExistence type="predicted"/>
<feature type="chain" id="PRO_5015867609" evidence="1">
    <location>
        <begin position="32"/>
        <end position="123"/>
    </location>
</feature>
<evidence type="ECO:0000256" key="1">
    <source>
        <dbReference type="SAM" id="SignalP"/>
    </source>
</evidence>
<sequence>MRSRLPAVRLLLLSWLVLVPWAVPTSATASAAPPGWPAVAERVAAQQAREQPGLGREPYHHGVTQARHLLLGPAGVTGPAVLPAGLAAPRPAWAVVAVRATARTPDGLQVAAAPARGPPSARC</sequence>
<protein>
    <submittedName>
        <fullName evidence="2">Uncharacterized protein</fullName>
    </submittedName>
</protein>